<dbReference type="InterPro" id="IPR039425">
    <property type="entry name" value="RNA_pol_sigma-70-like"/>
</dbReference>
<dbReference type="Gene3D" id="1.10.10.10">
    <property type="entry name" value="Winged helix-like DNA-binding domain superfamily/Winged helix DNA-binding domain"/>
    <property type="match status" value="1"/>
</dbReference>
<evidence type="ECO:0000256" key="1">
    <source>
        <dbReference type="ARBA" id="ARBA00010641"/>
    </source>
</evidence>
<keyword evidence="3" id="KW-0731">Sigma factor</keyword>
<dbReference type="SUPFAM" id="SSF88946">
    <property type="entry name" value="Sigma2 domain of RNA polymerase sigma factors"/>
    <property type="match status" value="1"/>
</dbReference>
<evidence type="ECO:0000259" key="6">
    <source>
        <dbReference type="Pfam" id="PF04542"/>
    </source>
</evidence>
<proteinExistence type="inferred from homology"/>
<protein>
    <submittedName>
        <fullName evidence="8">RNA polymerase sigma factor</fullName>
    </submittedName>
</protein>
<dbReference type="GO" id="GO:0003677">
    <property type="term" value="F:DNA binding"/>
    <property type="evidence" value="ECO:0007669"/>
    <property type="project" value="InterPro"/>
</dbReference>
<dbReference type="InterPro" id="IPR013324">
    <property type="entry name" value="RNA_pol_sigma_r3/r4-like"/>
</dbReference>
<dbReference type="InterPro" id="IPR007627">
    <property type="entry name" value="RNA_pol_sigma70_r2"/>
</dbReference>
<dbReference type="CDD" id="cd06171">
    <property type="entry name" value="Sigma70_r4"/>
    <property type="match status" value="1"/>
</dbReference>
<dbReference type="InterPro" id="IPR013325">
    <property type="entry name" value="RNA_pol_sigma_r2"/>
</dbReference>
<name>A0A8J3QK24_9ACTN</name>
<evidence type="ECO:0000256" key="3">
    <source>
        <dbReference type="ARBA" id="ARBA00023082"/>
    </source>
</evidence>
<dbReference type="NCBIfam" id="TIGR02937">
    <property type="entry name" value="sigma70-ECF"/>
    <property type="match status" value="1"/>
</dbReference>
<evidence type="ECO:0000313" key="8">
    <source>
        <dbReference type="EMBL" id="GIH10581.1"/>
    </source>
</evidence>
<dbReference type="GO" id="GO:0006352">
    <property type="term" value="P:DNA-templated transcription initiation"/>
    <property type="evidence" value="ECO:0007669"/>
    <property type="project" value="InterPro"/>
</dbReference>
<dbReference type="Pfam" id="PF04542">
    <property type="entry name" value="Sigma70_r2"/>
    <property type="match status" value="1"/>
</dbReference>
<evidence type="ECO:0000256" key="2">
    <source>
        <dbReference type="ARBA" id="ARBA00023015"/>
    </source>
</evidence>
<dbReference type="InterPro" id="IPR014284">
    <property type="entry name" value="RNA_pol_sigma-70_dom"/>
</dbReference>
<dbReference type="Gene3D" id="1.10.1740.10">
    <property type="match status" value="1"/>
</dbReference>
<feature type="region of interest" description="Disordered" evidence="5">
    <location>
        <begin position="1"/>
        <end position="20"/>
    </location>
</feature>
<keyword evidence="4" id="KW-0804">Transcription</keyword>
<dbReference type="Pfam" id="PF08281">
    <property type="entry name" value="Sigma70_r4_2"/>
    <property type="match status" value="1"/>
</dbReference>
<evidence type="ECO:0000256" key="4">
    <source>
        <dbReference type="ARBA" id="ARBA00023163"/>
    </source>
</evidence>
<dbReference type="SUPFAM" id="SSF88659">
    <property type="entry name" value="Sigma3 and sigma4 domains of RNA polymerase sigma factors"/>
    <property type="match status" value="1"/>
</dbReference>
<evidence type="ECO:0000313" key="9">
    <source>
        <dbReference type="Proteomes" id="UP000612899"/>
    </source>
</evidence>
<accession>A0A8J3QK24</accession>
<dbReference type="Proteomes" id="UP000612899">
    <property type="component" value="Unassembled WGS sequence"/>
</dbReference>
<gene>
    <name evidence="8" type="primary">rpoE_29</name>
    <name evidence="8" type="ORF">Rhe02_86480</name>
</gene>
<keyword evidence="9" id="KW-1185">Reference proteome</keyword>
<dbReference type="EMBL" id="BONY01000099">
    <property type="protein sequence ID" value="GIH10581.1"/>
    <property type="molecule type" value="Genomic_DNA"/>
</dbReference>
<dbReference type="InterPro" id="IPR013249">
    <property type="entry name" value="RNA_pol_sigma70_r4_t2"/>
</dbReference>
<comment type="caution">
    <text evidence="8">The sequence shown here is derived from an EMBL/GenBank/DDBJ whole genome shotgun (WGS) entry which is preliminary data.</text>
</comment>
<reference evidence="8" key="1">
    <citation type="submission" date="2021-01" db="EMBL/GenBank/DDBJ databases">
        <title>Whole genome shotgun sequence of Rhizocola hellebori NBRC 109834.</title>
        <authorList>
            <person name="Komaki H."/>
            <person name="Tamura T."/>
        </authorList>
    </citation>
    <scope>NUCLEOTIDE SEQUENCE</scope>
    <source>
        <strain evidence="8">NBRC 109834</strain>
    </source>
</reference>
<dbReference type="PANTHER" id="PTHR43133:SF61">
    <property type="entry name" value="ECF RNA POLYMERASE SIGMA FACTOR SIGC"/>
    <property type="match status" value="1"/>
</dbReference>
<feature type="domain" description="RNA polymerase sigma factor 70 region 4 type 2" evidence="7">
    <location>
        <begin position="142"/>
        <end position="192"/>
    </location>
</feature>
<evidence type="ECO:0000259" key="7">
    <source>
        <dbReference type="Pfam" id="PF08281"/>
    </source>
</evidence>
<evidence type="ECO:0000256" key="5">
    <source>
        <dbReference type="SAM" id="MobiDB-lite"/>
    </source>
</evidence>
<feature type="domain" description="RNA polymerase sigma-70 region 2" evidence="6">
    <location>
        <begin position="48"/>
        <end position="113"/>
    </location>
</feature>
<sequence length="211" mass="22708">MAGGYRPDGQGADKLPGMSGYGTNDEHLTRLALAARDGDRAATAEFLTATQRDVIRFVAHLAGPGDAADIAQDTFMRAMKALPAFEGRSSARTWLLSIARHTVLDHLRAQSRRPQLAALPDWAAVADAAQSPQSHRFDEQVLLEQLIAQLDPDRREAFVTTQILGLSYAEAADVIGCPVGTIRSRVARARDDLATALSAEGTGARRHLRAV</sequence>
<keyword evidence="2" id="KW-0805">Transcription regulation</keyword>
<dbReference type="AlphaFoldDB" id="A0A8J3QK24"/>
<dbReference type="InterPro" id="IPR036388">
    <property type="entry name" value="WH-like_DNA-bd_sf"/>
</dbReference>
<dbReference type="PANTHER" id="PTHR43133">
    <property type="entry name" value="RNA POLYMERASE ECF-TYPE SIGMA FACTO"/>
    <property type="match status" value="1"/>
</dbReference>
<dbReference type="GO" id="GO:0016987">
    <property type="term" value="F:sigma factor activity"/>
    <property type="evidence" value="ECO:0007669"/>
    <property type="project" value="UniProtKB-KW"/>
</dbReference>
<comment type="similarity">
    <text evidence="1">Belongs to the sigma-70 factor family. ECF subfamily.</text>
</comment>
<organism evidence="8 9">
    <name type="scientific">Rhizocola hellebori</name>
    <dbReference type="NCBI Taxonomy" id="1392758"/>
    <lineage>
        <taxon>Bacteria</taxon>
        <taxon>Bacillati</taxon>
        <taxon>Actinomycetota</taxon>
        <taxon>Actinomycetes</taxon>
        <taxon>Micromonosporales</taxon>
        <taxon>Micromonosporaceae</taxon>
        <taxon>Rhizocola</taxon>
    </lineage>
</organism>